<keyword evidence="1" id="KW-0472">Membrane</keyword>
<sequence>MSITRIEKAREYLLWDPQGYSQNLLLSFTPYNNITYIKPFPFAASFIWWFFALLPSSYHPATTLLTFHSPPPPPPSPAAPVSHLTIPNLPFLPLFICTHVLSILLRTTQHFLTVS</sequence>
<keyword evidence="3" id="KW-1185">Reference proteome</keyword>
<accession>A0AAD8L688</accession>
<evidence type="ECO:0000313" key="2">
    <source>
        <dbReference type="EMBL" id="KAK1435592.1"/>
    </source>
</evidence>
<dbReference type="EMBL" id="JAUHHV010000001">
    <property type="protein sequence ID" value="KAK1435592.1"/>
    <property type="molecule type" value="Genomic_DNA"/>
</dbReference>
<proteinExistence type="predicted"/>
<keyword evidence="1" id="KW-1133">Transmembrane helix</keyword>
<evidence type="ECO:0000256" key="1">
    <source>
        <dbReference type="SAM" id="Phobius"/>
    </source>
</evidence>
<dbReference type="AlphaFoldDB" id="A0AAD8L688"/>
<keyword evidence="1" id="KW-0812">Transmembrane</keyword>
<feature type="transmembrane region" description="Helical" evidence="1">
    <location>
        <begin position="81"/>
        <end position="105"/>
    </location>
</feature>
<reference evidence="2" key="1">
    <citation type="journal article" date="2023" name="bioRxiv">
        <title>Improved chromosome-level genome assembly for marigold (Tagetes erecta).</title>
        <authorList>
            <person name="Jiang F."/>
            <person name="Yuan L."/>
            <person name="Wang S."/>
            <person name="Wang H."/>
            <person name="Xu D."/>
            <person name="Wang A."/>
            <person name="Fan W."/>
        </authorList>
    </citation>
    <scope>NUCLEOTIDE SEQUENCE</scope>
    <source>
        <strain evidence="2">WSJ</strain>
        <tissue evidence="2">Leaf</tissue>
    </source>
</reference>
<name>A0AAD8L688_TARER</name>
<protein>
    <submittedName>
        <fullName evidence="2">Uncharacterized protein</fullName>
    </submittedName>
</protein>
<evidence type="ECO:0000313" key="3">
    <source>
        <dbReference type="Proteomes" id="UP001229421"/>
    </source>
</evidence>
<dbReference type="Proteomes" id="UP001229421">
    <property type="component" value="Unassembled WGS sequence"/>
</dbReference>
<feature type="transmembrane region" description="Helical" evidence="1">
    <location>
        <begin position="40"/>
        <end position="61"/>
    </location>
</feature>
<organism evidence="2 3">
    <name type="scientific">Tagetes erecta</name>
    <name type="common">African marigold</name>
    <dbReference type="NCBI Taxonomy" id="13708"/>
    <lineage>
        <taxon>Eukaryota</taxon>
        <taxon>Viridiplantae</taxon>
        <taxon>Streptophyta</taxon>
        <taxon>Embryophyta</taxon>
        <taxon>Tracheophyta</taxon>
        <taxon>Spermatophyta</taxon>
        <taxon>Magnoliopsida</taxon>
        <taxon>eudicotyledons</taxon>
        <taxon>Gunneridae</taxon>
        <taxon>Pentapetalae</taxon>
        <taxon>asterids</taxon>
        <taxon>campanulids</taxon>
        <taxon>Asterales</taxon>
        <taxon>Asteraceae</taxon>
        <taxon>Asteroideae</taxon>
        <taxon>Heliantheae alliance</taxon>
        <taxon>Tageteae</taxon>
        <taxon>Tagetes</taxon>
    </lineage>
</organism>
<gene>
    <name evidence="2" type="ORF">QVD17_01358</name>
</gene>
<comment type="caution">
    <text evidence="2">The sequence shown here is derived from an EMBL/GenBank/DDBJ whole genome shotgun (WGS) entry which is preliminary data.</text>
</comment>